<dbReference type="InterPro" id="IPR020476">
    <property type="entry name" value="Nudix_hydrolase"/>
</dbReference>
<dbReference type="InterPro" id="IPR020084">
    <property type="entry name" value="NUDIX_hydrolase_CS"/>
</dbReference>
<reference evidence="6" key="1">
    <citation type="submission" date="2016-11" db="EMBL/GenBank/DDBJ databases">
        <authorList>
            <person name="Varghese N."/>
            <person name="Submissions S."/>
        </authorList>
    </citation>
    <scope>NUCLEOTIDE SEQUENCE [LARGE SCALE GENOMIC DNA]</scope>
    <source>
        <strain evidence="6">DSM 14826</strain>
    </source>
</reference>
<feature type="domain" description="Nudix hydrolase" evidence="4">
    <location>
        <begin position="2"/>
        <end position="139"/>
    </location>
</feature>
<dbReference type="PROSITE" id="PS51462">
    <property type="entry name" value="NUDIX"/>
    <property type="match status" value="1"/>
</dbReference>
<comment type="similarity">
    <text evidence="1 3">Belongs to the Nudix hydrolase family.</text>
</comment>
<dbReference type="PROSITE" id="PS00893">
    <property type="entry name" value="NUDIX_BOX"/>
    <property type="match status" value="1"/>
</dbReference>
<keyword evidence="2 3" id="KW-0378">Hydrolase</keyword>
<dbReference type="EMBL" id="FRAI01000011">
    <property type="protein sequence ID" value="SHJ99523.1"/>
    <property type="molecule type" value="Genomic_DNA"/>
</dbReference>
<dbReference type="PRINTS" id="PR00502">
    <property type="entry name" value="NUDIXFAMILY"/>
</dbReference>
<dbReference type="STRING" id="1120989.SAMN02745227_01257"/>
<evidence type="ECO:0000256" key="1">
    <source>
        <dbReference type="ARBA" id="ARBA00005582"/>
    </source>
</evidence>
<evidence type="ECO:0000256" key="3">
    <source>
        <dbReference type="RuleBase" id="RU003476"/>
    </source>
</evidence>
<name>A0A1M6NUX6_9FIRM</name>
<dbReference type="InterPro" id="IPR015797">
    <property type="entry name" value="NUDIX_hydrolase-like_dom_sf"/>
</dbReference>
<gene>
    <name evidence="5" type="ORF">SAMN02745227_01257</name>
</gene>
<dbReference type="Pfam" id="PF00293">
    <property type="entry name" value="NUDIX"/>
    <property type="match status" value="1"/>
</dbReference>
<proteinExistence type="inferred from homology"/>
<dbReference type="SUPFAM" id="SSF55811">
    <property type="entry name" value="Nudix"/>
    <property type="match status" value="1"/>
</dbReference>
<evidence type="ECO:0000313" key="5">
    <source>
        <dbReference type="EMBL" id="SHJ99523.1"/>
    </source>
</evidence>
<dbReference type="Gene3D" id="3.90.79.10">
    <property type="entry name" value="Nucleoside Triphosphate Pyrophosphohydrolase"/>
    <property type="match status" value="1"/>
</dbReference>
<evidence type="ECO:0000256" key="2">
    <source>
        <dbReference type="ARBA" id="ARBA00022801"/>
    </source>
</evidence>
<keyword evidence="6" id="KW-1185">Reference proteome</keyword>
<dbReference type="PANTHER" id="PTHR43736">
    <property type="entry name" value="ADP-RIBOSE PYROPHOSPHATASE"/>
    <property type="match status" value="1"/>
</dbReference>
<evidence type="ECO:0000259" key="4">
    <source>
        <dbReference type="PROSITE" id="PS51462"/>
    </source>
</evidence>
<accession>A0A1M6NUX6</accession>
<evidence type="ECO:0000313" key="6">
    <source>
        <dbReference type="Proteomes" id="UP000243547"/>
    </source>
</evidence>
<dbReference type="RefSeq" id="WP_072907224.1">
    <property type="nucleotide sequence ID" value="NZ_FRAI01000011.1"/>
</dbReference>
<dbReference type="Proteomes" id="UP000243547">
    <property type="component" value="Unassembled WGS sequence"/>
</dbReference>
<dbReference type="AlphaFoldDB" id="A0A1M6NUX6"/>
<dbReference type="PANTHER" id="PTHR43736:SF1">
    <property type="entry name" value="DIHYDRONEOPTERIN TRIPHOSPHATE DIPHOSPHATASE"/>
    <property type="match status" value="1"/>
</dbReference>
<dbReference type="GO" id="GO:0016787">
    <property type="term" value="F:hydrolase activity"/>
    <property type="evidence" value="ECO:0007669"/>
    <property type="project" value="UniProtKB-KW"/>
</dbReference>
<dbReference type="InterPro" id="IPR000086">
    <property type="entry name" value="NUDIX_hydrolase_dom"/>
</dbReference>
<protein>
    <submittedName>
        <fullName evidence="5">ADP-ribose pyrophosphatase YjhB, NUDIX family</fullName>
    </submittedName>
</protein>
<sequence>MFKHFTVAVFVVHQNKVLLLKHKKLKMWLPPGGHIEDNEIPDEAAVREVKEETGLDVILVGEKGLDIDYPQQLILPKGIQLENIKNEHQHVDLVYFAKVKGNANFVLNEESEQMGWYSIEDLPPDVNTEIRLWCIKAIKELGDIQK</sequence>
<dbReference type="OrthoDB" id="9800077at2"/>
<organism evidence="5 6">
    <name type="scientific">Anaerobranca californiensis DSM 14826</name>
    <dbReference type="NCBI Taxonomy" id="1120989"/>
    <lineage>
        <taxon>Bacteria</taxon>
        <taxon>Bacillati</taxon>
        <taxon>Bacillota</taxon>
        <taxon>Clostridia</taxon>
        <taxon>Eubacteriales</taxon>
        <taxon>Proteinivoracaceae</taxon>
        <taxon>Anaerobranca</taxon>
    </lineage>
</organism>